<feature type="compositionally biased region" description="Polar residues" evidence="1">
    <location>
        <begin position="245"/>
        <end position="263"/>
    </location>
</feature>
<name>A0ABQ8LUA8_LABRO</name>
<feature type="region of interest" description="Disordered" evidence="1">
    <location>
        <begin position="245"/>
        <end position="279"/>
    </location>
</feature>
<protein>
    <submittedName>
        <fullName evidence="2">Phosphatidylinositol 4-kinase pik1</fullName>
    </submittedName>
</protein>
<evidence type="ECO:0000313" key="2">
    <source>
        <dbReference type="EMBL" id="KAI2653984.1"/>
    </source>
</evidence>
<reference evidence="2 3" key="1">
    <citation type="submission" date="2022-01" db="EMBL/GenBank/DDBJ databases">
        <title>A high-quality chromosome-level genome assembly of rohu carp, Labeo rohita.</title>
        <authorList>
            <person name="Arick M.A. II"/>
            <person name="Hsu C.-Y."/>
            <person name="Magbanua Z."/>
            <person name="Pechanova O."/>
            <person name="Grover C."/>
            <person name="Miller E."/>
            <person name="Thrash A."/>
            <person name="Ezzel L."/>
            <person name="Alam S."/>
            <person name="Benzie J."/>
            <person name="Hamilton M."/>
            <person name="Karsi A."/>
            <person name="Lawrence M.L."/>
            <person name="Peterson D.G."/>
        </authorList>
    </citation>
    <scope>NUCLEOTIDE SEQUENCE [LARGE SCALE GENOMIC DNA]</scope>
    <source>
        <strain evidence="3">BAU-BD-2019</strain>
        <tissue evidence="2">Blood</tissue>
    </source>
</reference>
<proteinExistence type="predicted"/>
<dbReference type="EMBL" id="JACTAM010000018">
    <property type="protein sequence ID" value="KAI2653984.1"/>
    <property type="molecule type" value="Genomic_DNA"/>
</dbReference>
<keyword evidence="3" id="KW-1185">Reference proteome</keyword>
<dbReference type="Proteomes" id="UP000830375">
    <property type="component" value="Unassembled WGS sequence"/>
</dbReference>
<evidence type="ECO:0000256" key="1">
    <source>
        <dbReference type="SAM" id="MobiDB-lite"/>
    </source>
</evidence>
<organism evidence="2 3">
    <name type="scientific">Labeo rohita</name>
    <name type="common">Indian major carp</name>
    <name type="synonym">Cyprinus rohita</name>
    <dbReference type="NCBI Taxonomy" id="84645"/>
    <lineage>
        <taxon>Eukaryota</taxon>
        <taxon>Metazoa</taxon>
        <taxon>Chordata</taxon>
        <taxon>Craniata</taxon>
        <taxon>Vertebrata</taxon>
        <taxon>Euteleostomi</taxon>
        <taxon>Actinopterygii</taxon>
        <taxon>Neopterygii</taxon>
        <taxon>Teleostei</taxon>
        <taxon>Ostariophysi</taxon>
        <taxon>Cypriniformes</taxon>
        <taxon>Cyprinidae</taxon>
        <taxon>Labeoninae</taxon>
        <taxon>Labeonini</taxon>
        <taxon>Labeo</taxon>
    </lineage>
</organism>
<accession>A0ABQ8LUA8</accession>
<evidence type="ECO:0000313" key="3">
    <source>
        <dbReference type="Proteomes" id="UP000830375"/>
    </source>
</evidence>
<comment type="caution">
    <text evidence="2">The sequence shown here is derived from an EMBL/GenBank/DDBJ whole genome shotgun (WGS) entry which is preliminary data.</text>
</comment>
<gene>
    <name evidence="2" type="ORF">H4Q32_014365</name>
</gene>
<sequence>MLPPPCFTVGTVLDRPENLISHHLGVLQVFFSKLHVGFHVSCTVERLPSGHSAIKLSHKEERDARTAGSTERTKTWRAPYTARSRLSSSLLTTLDDGAARGYVDVPQVKCAVVVHLCLRNAATWRNRPRLPSKACKLSSALAVKGFSAGQAASALHAMAILQVHQAKALKELHQGGPDPRLMQELRTATDFALQAPKVTAWSFGQVMSTVVVQEHHLWLNLAQMSDADKVRFLDAPISAGVAQQAHGNPNRQYSNGSVHQPTGWSALPSHVATRPPSPPLVSDAAQIAAHCSHGAVLCS</sequence>